<reference evidence="4 5" key="1">
    <citation type="submission" date="2023-09" db="EMBL/GenBank/DDBJ databases">
        <authorList>
            <person name="Rey-Velasco X."/>
        </authorList>
    </citation>
    <scope>NUCLEOTIDE SEQUENCE [LARGE SCALE GENOMIC DNA]</scope>
    <source>
        <strain evidence="4 5">P117</strain>
    </source>
</reference>
<dbReference type="InterPro" id="IPR036641">
    <property type="entry name" value="HPT_dom_sf"/>
</dbReference>
<dbReference type="Proteomes" id="UP001253545">
    <property type="component" value="Unassembled WGS sequence"/>
</dbReference>
<gene>
    <name evidence="4" type="ORF">RM552_03445</name>
</gene>
<name>A0ABU2ZMP6_9ALTE</name>
<accession>A0ABU2ZMP6</accession>
<protein>
    <submittedName>
        <fullName evidence="4">Hpt domain-containing protein</fullName>
    </submittedName>
</protein>
<dbReference type="InterPro" id="IPR008207">
    <property type="entry name" value="Sig_transdc_His_kin_Hpt_dom"/>
</dbReference>
<dbReference type="SUPFAM" id="SSF47226">
    <property type="entry name" value="Histidine-containing phosphotransfer domain, HPT domain"/>
    <property type="match status" value="1"/>
</dbReference>
<evidence type="ECO:0000256" key="2">
    <source>
        <dbReference type="PROSITE-ProRule" id="PRU00110"/>
    </source>
</evidence>
<comment type="caution">
    <text evidence="4">The sequence shown here is derived from an EMBL/GenBank/DDBJ whole genome shotgun (WGS) entry which is preliminary data.</text>
</comment>
<proteinExistence type="predicted"/>
<evidence type="ECO:0000313" key="5">
    <source>
        <dbReference type="Proteomes" id="UP001253545"/>
    </source>
</evidence>
<keyword evidence="5" id="KW-1185">Reference proteome</keyword>
<dbReference type="Gene3D" id="1.20.120.160">
    <property type="entry name" value="HPT domain"/>
    <property type="match status" value="1"/>
</dbReference>
<dbReference type="EMBL" id="JAVRHX010000001">
    <property type="protein sequence ID" value="MDT0593896.1"/>
    <property type="molecule type" value="Genomic_DNA"/>
</dbReference>
<evidence type="ECO:0000313" key="4">
    <source>
        <dbReference type="EMBL" id="MDT0593896.1"/>
    </source>
</evidence>
<evidence type="ECO:0000256" key="1">
    <source>
        <dbReference type="ARBA" id="ARBA00023012"/>
    </source>
</evidence>
<sequence>MDVSKNLVDVPFALSQLGGNSDLLQRMLQKFKNEFASVPSDVRSLLDAENIKDAKLKVHTTKGLSGNLGLIALYDCAKIFDQQLKNENIDVSLLDTFEALMKETCDAIDTIDLETNNVAEFSQTQKKHNHKQIFLERLQRHEFIDDDTLHMYIDSLGLAVDEKTLLFSLVEELQYAKAISIINESQ</sequence>
<keyword evidence="2" id="KW-0597">Phosphoprotein</keyword>
<feature type="modified residue" description="Phosphohistidine" evidence="2">
    <location>
        <position position="59"/>
    </location>
</feature>
<feature type="domain" description="HPt" evidence="3">
    <location>
        <begin position="20"/>
        <end position="111"/>
    </location>
</feature>
<dbReference type="RefSeq" id="WP_311367391.1">
    <property type="nucleotide sequence ID" value="NZ_JAVRHX010000001.1"/>
</dbReference>
<keyword evidence="1" id="KW-0902">Two-component regulatory system</keyword>
<dbReference type="PROSITE" id="PS50894">
    <property type="entry name" value="HPT"/>
    <property type="match status" value="1"/>
</dbReference>
<organism evidence="4 5">
    <name type="scientific">Glaciecola petra</name>
    <dbReference type="NCBI Taxonomy" id="3075602"/>
    <lineage>
        <taxon>Bacteria</taxon>
        <taxon>Pseudomonadati</taxon>
        <taxon>Pseudomonadota</taxon>
        <taxon>Gammaproteobacteria</taxon>
        <taxon>Alteromonadales</taxon>
        <taxon>Alteromonadaceae</taxon>
        <taxon>Glaciecola</taxon>
    </lineage>
</organism>
<evidence type="ECO:0000259" key="3">
    <source>
        <dbReference type="PROSITE" id="PS50894"/>
    </source>
</evidence>
<dbReference type="Pfam" id="PF01627">
    <property type="entry name" value="Hpt"/>
    <property type="match status" value="1"/>
</dbReference>